<dbReference type="PANTHER" id="PTHR45626:SF22">
    <property type="entry name" value="DNA REPAIR PROTEIN RAD5"/>
    <property type="match status" value="1"/>
</dbReference>
<reference evidence="6 7" key="1">
    <citation type="journal article" date="2024" name="Commun. Biol.">
        <title>Comparative genomic analysis of thermophilic fungi reveals convergent evolutionary adaptations and gene losses.</title>
        <authorList>
            <person name="Steindorff A.S."/>
            <person name="Aguilar-Pontes M.V."/>
            <person name="Robinson A.J."/>
            <person name="Andreopoulos B."/>
            <person name="LaButti K."/>
            <person name="Kuo A."/>
            <person name="Mondo S."/>
            <person name="Riley R."/>
            <person name="Otillar R."/>
            <person name="Haridas S."/>
            <person name="Lipzen A."/>
            <person name="Grimwood J."/>
            <person name="Schmutz J."/>
            <person name="Clum A."/>
            <person name="Reid I.D."/>
            <person name="Moisan M.C."/>
            <person name="Butler G."/>
            <person name="Nguyen T.T.M."/>
            <person name="Dewar K."/>
            <person name="Conant G."/>
            <person name="Drula E."/>
            <person name="Henrissat B."/>
            <person name="Hansel C."/>
            <person name="Singer S."/>
            <person name="Hutchinson M.I."/>
            <person name="de Vries R.P."/>
            <person name="Natvig D.O."/>
            <person name="Powell A.J."/>
            <person name="Tsang A."/>
            <person name="Grigoriev I.V."/>
        </authorList>
    </citation>
    <scope>NUCLEOTIDE SEQUENCE [LARGE SCALE GENOMIC DNA]</scope>
    <source>
        <strain evidence="6 7">CBS 494.80</strain>
    </source>
</reference>
<dbReference type="CDD" id="cd18793">
    <property type="entry name" value="SF2_C_SNF"/>
    <property type="match status" value="1"/>
</dbReference>
<gene>
    <name evidence="6" type="ORF">VTL71DRAFT_5751</name>
</gene>
<dbReference type="InterPro" id="IPR000330">
    <property type="entry name" value="SNF2_N"/>
</dbReference>
<dbReference type="Gene3D" id="3.40.50.300">
    <property type="entry name" value="P-loop containing nucleotide triphosphate hydrolases"/>
    <property type="match status" value="1"/>
</dbReference>
<dbReference type="InterPro" id="IPR038718">
    <property type="entry name" value="SNF2-like_sf"/>
</dbReference>
<dbReference type="InterPro" id="IPR027417">
    <property type="entry name" value="P-loop_NTPase"/>
</dbReference>
<keyword evidence="3" id="KW-0067">ATP-binding</keyword>
<keyword evidence="2" id="KW-0378">Hydrolase</keyword>
<dbReference type="EMBL" id="JAZHXI010000016">
    <property type="protein sequence ID" value="KAL2062679.1"/>
    <property type="molecule type" value="Genomic_DNA"/>
</dbReference>
<sequence>MNVPGAPGPPAYSQVRGFPNTSLKKPFSECTFQIQNLLFPITHPNRNSGARNVIDYSKARFTAARLADPGLVYTANDFDVNKFFQEILALRLEDGTMFDITKHVVQIVHVLNRGNLNRPFKTAPSNPSVLKYLKDGMDFGVEDFCYYFRVKEKGDPILRSQDRIPFGPERSPAAIPGGGGAALPGGNRVPGQGPRSGASRGSNRGHLPAQNNGPAVVPVPAPDGDGGDDSDDERNRPAPSDVDSDNSSDEIDDDDDDEPEEDESEENEPEDDANANLGAAIDRRTEKRMEACTQFDDETWRACCSFFYLDPENQNPNVQVKVRGLKEDFFVYQAYAIFVGAPPYVGGGFCADEQGLGKTRVGLGLCVMEYILAEAWNAVHLARGSADVSIQARHNSHAAGASAFSCPSEDLVQGDSDRYPFAIPCPCWTGSITSTLEVKNGASLIIAPAGLLTVWESEFIRMLHSKGHRNRIDMDLVVLHGRLGAYNKLRGAAKDLLTNSLKILNRARDDIPRVRHSKIIIVTSSGSYDGQVRTPLEEGGRKRIYWSKTLRDEHHLEKGPDTQTIRIMSNAKISCNASPFMWAFSGTPFERNPWHIQGKLRLLSYASTRPMLSCTTIFEDLKYFVQILRTRQIIDENGIASAAVDLWDAENHEKLSHARGDESFERDDEEGKIGNFDWICKEYKHHLGYVRTRPDGTPNPKRANRTKRPMIEALGHVLQALMIRRTMKSRWFGLPIKIIPRNTRHRPRVGKLVGEKYFAAEITRLRALTQAQARGFAPNGVRMQNALRYLRMSATIPGIAEVLLNHNNNWRLTVEELQEKRVRAGDPQGVRTSWYADYSGSDYETHRDLLLDNSEKLEKFDEVVLQKLRPDRAGKKEKIIVLSSFPAVAYIMYMYMVRAWGEPYVILIHAQTAKRQTLLDGFQEATNIADASLRDPAYIQGRAALCVVSTPALIGQGYTLTRAFRVILMEPAWMRRDEEQAFSRVKRISQTRKTHTYRFTNEQSPIELQIIEKQRGRAQINNASLRKIGDSDDFGAGAVANHPIFNANPVPVVPGAPIVAPVVPPGNYIDLTGDSDSDVDMYDA</sequence>
<dbReference type="PANTHER" id="PTHR45626">
    <property type="entry name" value="TRANSCRIPTION TERMINATION FACTOR 2-RELATED"/>
    <property type="match status" value="1"/>
</dbReference>
<dbReference type="InterPro" id="IPR049730">
    <property type="entry name" value="SNF2/RAD54-like_C"/>
</dbReference>
<keyword evidence="7" id="KW-1185">Reference proteome</keyword>
<evidence type="ECO:0000256" key="1">
    <source>
        <dbReference type="ARBA" id="ARBA00022741"/>
    </source>
</evidence>
<organism evidence="6 7">
    <name type="scientific">Oculimacula yallundae</name>
    <dbReference type="NCBI Taxonomy" id="86028"/>
    <lineage>
        <taxon>Eukaryota</taxon>
        <taxon>Fungi</taxon>
        <taxon>Dikarya</taxon>
        <taxon>Ascomycota</taxon>
        <taxon>Pezizomycotina</taxon>
        <taxon>Leotiomycetes</taxon>
        <taxon>Helotiales</taxon>
        <taxon>Ploettnerulaceae</taxon>
        <taxon>Oculimacula</taxon>
    </lineage>
</organism>
<evidence type="ECO:0000313" key="6">
    <source>
        <dbReference type="EMBL" id="KAL2062679.1"/>
    </source>
</evidence>
<evidence type="ECO:0000256" key="3">
    <source>
        <dbReference type="ARBA" id="ARBA00022840"/>
    </source>
</evidence>
<proteinExistence type="predicted"/>
<name>A0ABR4BYD2_9HELO</name>
<dbReference type="Proteomes" id="UP001595075">
    <property type="component" value="Unassembled WGS sequence"/>
</dbReference>
<evidence type="ECO:0000256" key="2">
    <source>
        <dbReference type="ARBA" id="ARBA00022801"/>
    </source>
</evidence>
<feature type="domain" description="SNF2 N-terminal" evidence="5">
    <location>
        <begin position="347"/>
        <end position="601"/>
    </location>
</feature>
<comment type="caution">
    <text evidence="6">The sequence shown here is derived from an EMBL/GenBank/DDBJ whole genome shotgun (WGS) entry which is preliminary data.</text>
</comment>
<feature type="region of interest" description="Disordered" evidence="4">
    <location>
        <begin position="159"/>
        <end position="282"/>
    </location>
</feature>
<evidence type="ECO:0000256" key="4">
    <source>
        <dbReference type="SAM" id="MobiDB-lite"/>
    </source>
</evidence>
<dbReference type="SUPFAM" id="SSF52540">
    <property type="entry name" value="P-loop containing nucleoside triphosphate hydrolases"/>
    <property type="match status" value="2"/>
</dbReference>
<dbReference type="Gene3D" id="3.40.50.10810">
    <property type="entry name" value="Tandem AAA-ATPase domain"/>
    <property type="match status" value="1"/>
</dbReference>
<dbReference type="InterPro" id="IPR050628">
    <property type="entry name" value="SNF2_RAD54_helicase_TF"/>
</dbReference>
<keyword evidence="1" id="KW-0547">Nucleotide-binding</keyword>
<evidence type="ECO:0000259" key="5">
    <source>
        <dbReference type="Pfam" id="PF00176"/>
    </source>
</evidence>
<protein>
    <recommendedName>
        <fullName evidence="5">SNF2 N-terminal domain-containing protein</fullName>
    </recommendedName>
</protein>
<accession>A0ABR4BYD2</accession>
<dbReference type="Pfam" id="PF00176">
    <property type="entry name" value="SNF2-rel_dom"/>
    <property type="match status" value="1"/>
</dbReference>
<evidence type="ECO:0000313" key="7">
    <source>
        <dbReference type="Proteomes" id="UP001595075"/>
    </source>
</evidence>
<feature type="compositionally biased region" description="Acidic residues" evidence="4">
    <location>
        <begin position="242"/>
        <end position="273"/>
    </location>
</feature>